<dbReference type="KEGG" id="cha:CHAB381_1030"/>
<organism evidence="2 3">
    <name type="scientific">Campylobacter hominis (strain ATCC BAA-381 / DSM 21671 / CCUG 45161 / LMG 19568 / NCTC 13146 / CH001A)</name>
    <dbReference type="NCBI Taxonomy" id="360107"/>
    <lineage>
        <taxon>Bacteria</taxon>
        <taxon>Pseudomonadati</taxon>
        <taxon>Campylobacterota</taxon>
        <taxon>Epsilonproteobacteria</taxon>
        <taxon>Campylobacterales</taxon>
        <taxon>Campylobacteraceae</taxon>
        <taxon>Campylobacter</taxon>
    </lineage>
</organism>
<evidence type="ECO:0000256" key="1">
    <source>
        <dbReference type="SAM" id="Phobius"/>
    </source>
</evidence>
<dbReference type="eggNOG" id="COG1585">
    <property type="taxonomic scope" value="Bacteria"/>
</dbReference>
<gene>
    <name evidence="2" type="ordered locus">CHAB381_1030</name>
</gene>
<evidence type="ECO:0000313" key="3">
    <source>
        <dbReference type="Proteomes" id="UP000002407"/>
    </source>
</evidence>
<accession>A7I248</accession>
<keyword evidence="3" id="KW-1185">Reference proteome</keyword>
<dbReference type="STRING" id="360107.CHAB381_1030"/>
<dbReference type="Proteomes" id="UP000002407">
    <property type="component" value="Chromosome"/>
</dbReference>
<dbReference type="EMBL" id="CP000776">
    <property type="protein sequence ID" value="ABS51685.1"/>
    <property type="molecule type" value="Genomic_DNA"/>
</dbReference>
<dbReference type="RefSeq" id="WP_012108886.1">
    <property type="nucleotide sequence ID" value="NC_009714.1"/>
</dbReference>
<feature type="transmembrane region" description="Helical" evidence="1">
    <location>
        <begin position="44"/>
        <end position="64"/>
    </location>
</feature>
<evidence type="ECO:0000313" key="2">
    <source>
        <dbReference type="EMBL" id="ABS51685.1"/>
    </source>
</evidence>
<name>A7I248_CAMHC</name>
<proteinExistence type="predicted"/>
<feature type="transmembrane region" description="Helical" evidence="1">
    <location>
        <begin position="5"/>
        <end position="38"/>
    </location>
</feature>
<sequence>MSAVILLIIGVLLMILEVLFLDFTLFFFGLGFTAVAIISFFVKISWQVQILCAFVLALVLLFTLKKPIKMYFRKSGEEFNQEFLNETGIGEINNKMIYYKGTFWKSDEISDMKDGDKVEVLGVKNGKIIIKKN</sequence>
<keyword evidence="1" id="KW-1133">Transmembrane helix</keyword>
<dbReference type="HOGENOM" id="CLU_148475_0_0_7"/>
<dbReference type="AlphaFoldDB" id="A7I248"/>
<reference evidence="3" key="1">
    <citation type="submission" date="2007-07" db="EMBL/GenBank/DDBJ databases">
        <title>Complete genome sequence of Campylobacter hominis ATCC BAA-381, a commensal isolated from the human gastrointestinal tract.</title>
        <authorList>
            <person name="Fouts D.E."/>
            <person name="Mongodin E.F."/>
            <person name="Puiu D."/>
            <person name="Sebastian Y."/>
            <person name="Miller W.G."/>
            <person name="Mandrell R.E."/>
            <person name="Nelson K.E."/>
        </authorList>
    </citation>
    <scope>NUCLEOTIDE SEQUENCE [LARGE SCALE GENOMIC DNA]</scope>
    <source>
        <strain evidence="3">ATCC BAA-381 / LMG 19568 / NCTC 13146 / CH001A</strain>
    </source>
</reference>
<protein>
    <submittedName>
        <fullName evidence="2">Nodulation efficiency protein D (NfeD)</fullName>
    </submittedName>
</protein>
<dbReference type="OrthoDB" id="5329160at2"/>
<keyword evidence="1" id="KW-0472">Membrane</keyword>
<keyword evidence="1" id="KW-0812">Transmembrane</keyword>